<feature type="transmembrane region" description="Helical" evidence="6">
    <location>
        <begin position="7"/>
        <end position="27"/>
    </location>
</feature>
<proteinExistence type="predicted"/>
<evidence type="ECO:0000256" key="5">
    <source>
        <dbReference type="ARBA" id="ARBA00023136"/>
    </source>
</evidence>
<feature type="transmembrane region" description="Helical" evidence="6">
    <location>
        <begin position="87"/>
        <end position="107"/>
    </location>
</feature>
<accession>A0A1D8GJF3</accession>
<feature type="transmembrane region" description="Helical" evidence="6">
    <location>
        <begin position="398"/>
        <end position="419"/>
    </location>
</feature>
<evidence type="ECO:0000256" key="4">
    <source>
        <dbReference type="ARBA" id="ARBA00022989"/>
    </source>
</evidence>
<feature type="transmembrane region" description="Helical" evidence="6">
    <location>
        <begin position="488"/>
        <end position="509"/>
    </location>
</feature>
<dbReference type="STRING" id="1424294.Gferi_16755"/>
<dbReference type="PANTHER" id="PTHR30250">
    <property type="entry name" value="PST FAMILY PREDICTED COLANIC ACID TRANSPORTER"/>
    <property type="match status" value="1"/>
</dbReference>
<dbReference type="InterPro" id="IPR002797">
    <property type="entry name" value="Polysacc_synth"/>
</dbReference>
<dbReference type="Pfam" id="PF01943">
    <property type="entry name" value="Polysacc_synt"/>
    <property type="match status" value="1"/>
</dbReference>
<keyword evidence="2" id="KW-1003">Cell membrane</keyword>
<keyword evidence="4 6" id="KW-1133">Transmembrane helix</keyword>
<evidence type="ECO:0000313" key="8">
    <source>
        <dbReference type="Proteomes" id="UP000095743"/>
    </source>
</evidence>
<dbReference type="Proteomes" id="UP000095743">
    <property type="component" value="Chromosome"/>
</dbReference>
<keyword evidence="3 6" id="KW-0812">Transmembrane</keyword>
<evidence type="ECO:0000256" key="6">
    <source>
        <dbReference type="SAM" id="Phobius"/>
    </source>
</evidence>
<protein>
    <submittedName>
        <fullName evidence="7">Stage V sporulation protein B</fullName>
    </submittedName>
</protein>
<feature type="transmembrane region" description="Helical" evidence="6">
    <location>
        <begin position="328"/>
        <end position="352"/>
    </location>
</feature>
<dbReference type="EMBL" id="CP017269">
    <property type="protein sequence ID" value="AOT71061.1"/>
    <property type="molecule type" value="Genomic_DNA"/>
</dbReference>
<name>A0A1D8GJF3_9FIRM</name>
<feature type="transmembrane region" description="Helical" evidence="6">
    <location>
        <begin position="425"/>
        <end position="444"/>
    </location>
</feature>
<sequence length="535" mass="56931">MSNKSFLKGAVILGIAGMIVKIMGAFFRIPLGNIIGATGFGYYQAAYPIYVLLLTVSTAGIPTAISKLVSEKNAIGDRHGAFKVFKVSFILLFITGILTSSILFFGAKVIVDLIKSPGAYYSMVAIAPALLFVPVMSAFRGFFQGRQDMTPTAISQVAEQFARVVVGLSLAIMLLDRGLEISAAGASFGAAAGGVIGAVAIVFIYFRRRSGILNELRGTPVHKQDSWGKIIYKLLTIAVPITVGAAIIPTMNMIDVAIVVRRLQTIGFTYEQANDMYGQLTGMAMTIINLPQILTVALAMSLVPAISEASQRRDRLQVQNTIQTGTRVALLIGLPAAAGLVALSKPIMLLLYPLKPESAASAAAPLAVLAVGVIFLTLVQTFTGILQGLGRPTVPVCNLFIGAVVKVILTYVLTGIPSINIKGAAFGTVMAYAVAAILNFFAVRRLTRTKFDAMQFVIKPLVAITSMTVVVLFVYSRLVNLMGNRMTAVIAIGIGALVYGLMLLATGGITTEDFDLMPGGRKLVKLLRIFGLLRK</sequence>
<dbReference type="AlphaFoldDB" id="A0A1D8GJF3"/>
<dbReference type="PANTHER" id="PTHR30250:SF21">
    <property type="entry name" value="LIPID II FLIPPASE MURJ"/>
    <property type="match status" value="1"/>
</dbReference>
<evidence type="ECO:0000256" key="2">
    <source>
        <dbReference type="ARBA" id="ARBA00022475"/>
    </source>
</evidence>
<feature type="transmembrane region" description="Helical" evidence="6">
    <location>
        <begin position="364"/>
        <end position="386"/>
    </location>
</feature>
<feature type="transmembrane region" description="Helical" evidence="6">
    <location>
        <begin position="181"/>
        <end position="206"/>
    </location>
</feature>
<reference evidence="7 8" key="1">
    <citation type="submission" date="2016-09" db="EMBL/GenBank/DDBJ databases">
        <title>Genomic analysis reveals versatility of anaerobic energy metabolism of Geosporobacter ferrireducens IRF9 of phylum Firmicutes.</title>
        <authorList>
            <person name="Kim S.-J."/>
        </authorList>
    </citation>
    <scope>NUCLEOTIDE SEQUENCE [LARGE SCALE GENOMIC DNA]</scope>
    <source>
        <strain evidence="7 8">IRF9</strain>
    </source>
</reference>
<feature type="transmembrane region" description="Helical" evidence="6">
    <location>
        <begin position="47"/>
        <end position="66"/>
    </location>
</feature>
<keyword evidence="5 6" id="KW-0472">Membrane</keyword>
<dbReference type="KEGG" id="gfe:Gferi_16755"/>
<gene>
    <name evidence="7" type="ORF">Gferi_16755</name>
</gene>
<dbReference type="RefSeq" id="WP_069978497.1">
    <property type="nucleotide sequence ID" value="NZ_CP017269.1"/>
</dbReference>
<dbReference type="InterPro" id="IPR050833">
    <property type="entry name" value="Poly_Biosynth_Transport"/>
</dbReference>
<dbReference type="PIRSF" id="PIRSF038958">
    <property type="entry name" value="PG_synth_SpoVB"/>
    <property type="match status" value="1"/>
</dbReference>
<comment type="subcellular location">
    <subcellularLocation>
        <location evidence="1">Cell membrane</location>
        <topology evidence="1">Multi-pass membrane protein</topology>
    </subcellularLocation>
</comment>
<dbReference type="InterPro" id="IPR024923">
    <property type="entry name" value="PG_synth_SpoVB"/>
</dbReference>
<evidence type="ECO:0000313" key="7">
    <source>
        <dbReference type="EMBL" id="AOT71061.1"/>
    </source>
</evidence>
<keyword evidence="8" id="KW-1185">Reference proteome</keyword>
<feature type="transmembrane region" description="Helical" evidence="6">
    <location>
        <begin position="283"/>
        <end position="307"/>
    </location>
</feature>
<feature type="transmembrane region" description="Helical" evidence="6">
    <location>
        <begin position="456"/>
        <end position="476"/>
    </location>
</feature>
<feature type="transmembrane region" description="Helical" evidence="6">
    <location>
        <begin position="227"/>
        <end position="248"/>
    </location>
</feature>
<evidence type="ECO:0000256" key="3">
    <source>
        <dbReference type="ARBA" id="ARBA00022692"/>
    </source>
</evidence>
<feature type="transmembrane region" description="Helical" evidence="6">
    <location>
        <begin position="119"/>
        <end position="139"/>
    </location>
</feature>
<dbReference type="GO" id="GO:0005886">
    <property type="term" value="C:plasma membrane"/>
    <property type="evidence" value="ECO:0007669"/>
    <property type="project" value="UniProtKB-SubCell"/>
</dbReference>
<organism evidence="7 8">
    <name type="scientific">Geosporobacter ferrireducens</name>
    <dbReference type="NCBI Taxonomy" id="1424294"/>
    <lineage>
        <taxon>Bacteria</taxon>
        <taxon>Bacillati</taxon>
        <taxon>Bacillota</taxon>
        <taxon>Clostridia</taxon>
        <taxon>Peptostreptococcales</taxon>
        <taxon>Thermotaleaceae</taxon>
        <taxon>Geosporobacter</taxon>
    </lineage>
</organism>
<dbReference type="OrthoDB" id="9775950at2"/>
<evidence type="ECO:0000256" key="1">
    <source>
        <dbReference type="ARBA" id="ARBA00004651"/>
    </source>
</evidence>
<dbReference type="CDD" id="cd13124">
    <property type="entry name" value="MATE_SpoVB_like"/>
    <property type="match status" value="1"/>
</dbReference>
<feature type="transmembrane region" description="Helical" evidence="6">
    <location>
        <begin position="160"/>
        <end position="175"/>
    </location>
</feature>